<comment type="caution">
    <text evidence="2">The sequence shown here is derived from an EMBL/GenBank/DDBJ whole genome shotgun (WGS) entry which is preliminary data.</text>
</comment>
<accession>A0A8X6YX90</accession>
<keyword evidence="1" id="KW-0732">Signal</keyword>
<feature type="chain" id="PRO_5036479166" evidence="1">
    <location>
        <begin position="20"/>
        <end position="107"/>
    </location>
</feature>
<protein>
    <submittedName>
        <fullName evidence="2">Uncharacterized protein</fullName>
    </submittedName>
</protein>
<gene>
    <name evidence="2" type="ORF">TNIN_245771</name>
</gene>
<dbReference type="AlphaFoldDB" id="A0A8X6YX90"/>
<proteinExistence type="predicted"/>
<feature type="signal peptide" evidence="1">
    <location>
        <begin position="1"/>
        <end position="19"/>
    </location>
</feature>
<name>A0A8X6YX90_9ARAC</name>
<dbReference type="OrthoDB" id="6448808at2759"/>
<evidence type="ECO:0000313" key="3">
    <source>
        <dbReference type="Proteomes" id="UP000886998"/>
    </source>
</evidence>
<dbReference type="EMBL" id="BMAV01023816">
    <property type="protein sequence ID" value="GFY80138.1"/>
    <property type="molecule type" value="Genomic_DNA"/>
</dbReference>
<sequence length="107" mass="12204">MVVLCILETSLYLFFSVIADYIQVDLVQERKVHVKRDDDKLEGIEVPVVHSLMVFKMCEGLGLQAQHAAESDRKIWVAKKKPRPIPKVHSKRILMFCEALDLAAELA</sequence>
<evidence type="ECO:0000313" key="2">
    <source>
        <dbReference type="EMBL" id="GFY80138.1"/>
    </source>
</evidence>
<reference evidence="2" key="1">
    <citation type="submission" date="2020-08" db="EMBL/GenBank/DDBJ databases">
        <title>Multicomponent nature underlies the extraordinary mechanical properties of spider dragline silk.</title>
        <authorList>
            <person name="Kono N."/>
            <person name="Nakamura H."/>
            <person name="Mori M."/>
            <person name="Yoshida Y."/>
            <person name="Ohtoshi R."/>
            <person name="Malay A.D."/>
            <person name="Moran D.A.P."/>
            <person name="Tomita M."/>
            <person name="Numata K."/>
            <person name="Arakawa K."/>
        </authorList>
    </citation>
    <scope>NUCLEOTIDE SEQUENCE</scope>
</reference>
<evidence type="ECO:0000256" key="1">
    <source>
        <dbReference type="SAM" id="SignalP"/>
    </source>
</evidence>
<dbReference type="Proteomes" id="UP000886998">
    <property type="component" value="Unassembled WGS sequence"/>
</dbReference>
<keyword evidence="3" id="KW-1185">Reference proteome</keyword>
<organism evidence="2 3">
    <name type="scientific">Trichonephila inaurata madagascariensis</name>
    <dbReference type="NCBI Taxonomy" id="2747483"/>
    <lineage>
        <taxon>Eukaryota</taxon>
        <taxon>Metazoa</taxon>
        <taxon>Ecdysozoa</taxon>
        <taxon>Arthropoda</taxon>
        <taxon>Chelicerata</taxon>
        <taxon>Arachnida</taxon>
        <taxon>Araneae</taxon>
        <taxon>Araneomorphae</taxon>
        <taxon>Entelegynae</taxon>
        <taxon>Araneoidea</taxon>
        <taxon>Nephilidae</taxon>
        <taxon>Trichonephila</taxon>
        <taxon>Trichonephila inaurata</taxon>
    </lineage>
</organism>